<accession>A0A485LVU6</accession>
<dbReference type="EMBL" id="CAADRM010000043">
    <property type="protein sequence ID" value="VFU12447.1"/>
    <property type="molecule type" value="Genomic_DNA"/>
</dbReference>
<protein>
    <submittedName>
        <fullName evidence="1">Uncharacterized protein</fullName>
    </submittedName>
</protein>
<proteinExistence type="predicted"/>
<gene>
    <name evidence="1" type="ORF">SCFA_1370007</name>
</gene>
<organism evidence="1">
    <name type="scientific">anaerobic digester metagenome</name>
    <dbReference type="NCBI Taxonomy" id="1263854"/>
    <lineage>
        <taxon>unclassified sequences</taxon>
        <taxon>metagenomes</taxon>
        <taxon>ecological metagenomes</taxon>
    </lineage>
</organism>
<dbReference type="PROSITE" id="PS51257">
    <property type="entry name" value="PROKAR_LIPOPROTEIN"/>
    <property type="match status" value="1"/>
</dbReference>
<evidence type="ECO:0000313" key="1">
    <source>
        <dbReference type="EMBL" id="VFU12447.1"/>
    </source>
</evidence>
<reference evidence="1" key="1">
    <citation type="submission" date="2019-03" db="EMBL/GenBank/DDBJ databases">
        <authorList>
            <person name="Hao L."/>
        </authorList>
    </citation>
    <scope>NUCLEOTIDE SEQUENCE</scope>
</reference>
<name>A0A485LVU6_9ZZZZ</name>
<dbReference type="AlphaFoldDB" id="A0A485LVU6"/>
<sequence>MTKKQLRSMVLAVFAAAFLSACGAESSSEDDSAASGAALHTFTEDVQLCTPYLGTSSLDQWAGWDPDNAGGVLGRMFDPDMGGDECLYTHSVILDDHIELVNRFSDYWDQDGEHTADGVIITVDTSVKSVVIPYLAQYIFGGMSSVAVDRMVTLQSGDLTVRMAFARDGQKETIVEQYEIGDTEAGVFYAVRDGDHRGLWQASVRDARTQHMWEGNVAQKWFRITECTDAGWEVMGGGSVAGDDSMMAFSAISHEDPESEDEFYLVISLEELNNGVQPAAGVFDAAANPPDGEEERAYITKNSNKCLGFLGDTAYPNDVDELAWIF</sequence>